<name>A0ABS1X480_9GAMM</name>
<gene>
    <name evidence="1" type="ORF">JM946_25140</name>
</gene>
<keyword evidence="2" id="KW-1185">Reference proteome</keyword>
<dbReference type="EMBL" id="JAEVLS010000006">
    <property type="protein sequence ID" value="MBM0108030.1"/>
    <property type="molecule type" value="Genomic_DNA"/>
</dbReference>
<evidence type="ECO:0008006" key="3">
    <source>
        <dbReference type="Google" id="ProtNLM"/>
    </source>
</evidence>
<accession>A0ABS1X480</accession>
<dbReference type="SUPFAM" id="SSF53756">
    <property type="entry name" value="UDP-Glycosyltransferase/glycogen phosphorylase"/>
    <property type="match status" value="1"/>
</dbReference>
<dbReference type="Proteomes" id="UP000661077">
    <property type="component" value="Unassembled WGS sequence"/>
</dbReference>
<organism evidence="1 2">
    <name type="scientific">Steroidobacter gossypii</name>
    <dbReference type="NCBI Taxonomy" id="2805490"/>
    <lineage>
        <taxon>Bacteria</taxon>
        <taxon>Pseudomonadati</taxon>
        <taxon>Pseudomonadota</taxon>
        <taxon>Gammaproteobacteria</taxon>
        <taxon>Steroidobacterales</taxon>
        <taxon>Steroidobacteraceae</taxon>
        <taxon>Steroidobacter</taxon>
    </lineage>
</organism>
<proteinExistence type="predicted"/>
<dbReference type="RefSeq" id="WP_203170137.1">
    <property type="nucleotide sequence ID" value="NZ_JAEVLS010000006.1"/>
</dbReference>
<evidence type="ECO:0000313" key="1">
    <source>
        <dbReference type="EMBL" id="MBM0108030.1"/>
    </source>
</evidence>
<protein>
    <recommendedName>
        <fullName evidence="3">Glycosyltransferase family 9 protein</fullName>
    </recommendedName>
</protein>
<evidence type="ECO:0000313" key="2">
    <source>
        <dbReference type="Proteomes" id="UP000661077"/>
    </source>
</evidence>
<sequence>MDAWIDAMLRGDFASAWAICDRILAERTQSGEVCTHRPRHEQFVWDGTPLEGRRVFVRCYHGLGDTLQFVRLLAHPRLRASETTLWAQPPLLKLLQTVRGIDRLLPLHDGNPDLDYDVDIEIMELPHALRLDVNELPGPMPYIYVPTRAMPTGRRRRIGVCWSAGEWDPKRSLPGTALQPWVSLTHVRWFSLQYPPATCALPAAPIASRDIAEMAARMQLLDLIITVDTMTAHLAGALGLPVWLLLPYHADWRWMLGREDSPWYPTMRLFRQPREADWSTVIERVRSELAHQVH</sequence>
<comment type="caution">
    <text evidence="1">The sequence shown here is derived from an EMBL/GenBank/DDBJ whole genome shotgun (WGS) entry which is preliminary data.</text>
</comment>
<reference evidence="1 2" key="1">
    <citation type="journal article" date="2021" name="Int. J. Syst. Evol. Microbiol.">
        <title>Steroidobacter gossypii sp. nov., isolated from soil of cotton cropping field.</title>
        <authorList>
            <person name="Huang R."/>
            <person name="Yang S."/>
            <person name="Zhen C."/>
            <person name="Liu W."/>
        </authorList>
    </citation>
    <scope>NUCLEOTIDE SEQUENCE [LARGE SCALE GENOMIC DNA]</scope>
    <source>
        <strain evidence="1 2">S1-65</strain>
    </source>
</reference>
<dbReference type="Gene3D" id="3.40.50.2000">
    <property type="entry name" value="Glycogen Phosphorylase B"/>
    <property type="match status" value="1"/>
</dbReference>